<dbReference type="NCBIfam" id="NF041402">
    <property type="entry name" value="XopAG"/>
    <property type="match status" value="1"/>
</dbReference>
<evidence type="ECO:0000313" key="1">
    <source>
        <dbReference type="EMBL" id="RLM26936.1"/>
    </source>
</evidence>
<dbReference type="AlphaFoldDB" id="A0A421DRV9"/>
<keyword evidence="2" id="KW-1185">Reference proteome</keyword>
<dbReference type="EMBL" id="MJLZ01000006">
    <property type="protein sequence ID" value="RLM26936.1"/>
    <property type="molecule type" value="Genomic_DNA"/>
</dbReference>
<evidence type="ECO:0000313" key="2">
    <source>
        <dbReference type="Proteomes" id="UP000285648"/>
    </source>
</evidence>
<accession>A0A421DRV9</accession>
<proteinExistence type="predicted"/>
<dbReference type="Proteomes" id="UP000285648">
    <property type="component" value="Unassembled WGS sequence"/>
</dbReference>
<protein>
    <submittedName>
        <fullName evidence="1">Type III effector HopG1</fullName>
    </submittedName>
</protein>
<name>A0A421DRV9_9GAMM</name>
<sequence length="419" mass="47236">MYEKVSNDFFLSTTSLHDGKGGFVSNDRLNKAARAAEIYFQRYQNSPSEIQQQKKSNLDIMKRCGNNQFFTMTDYRAATKTHLIHRANTERANQSLTKSINCLKGKWVKAEYVAKYNPPHVPKDPDITKSHIYDEKNKYSLSGVPNEKTGASGYVSKSITHPFVLNNYSHFKKTSEENGLTLRQLMDKLEAQLQKDKKLGKEVQFVAGQTILNARQVYAHDELWGHSEKIIMKTLAEHGMLSLAETYKIDESLMFEDPAKNIFKRNTGTIGPKLHKIETHYKSFLLRNDPVALKDFKIMANSKNMENLALAHFKLNENGDGFEDSSGLGDSFTSVNATACINHARLMSGEERLSKYDVEVLICCLNAVYDDASGIRHTLHEVARGCFAGAGYTVEDADKFYADVCRNASMEFYGGKTLA</sequence>
<reference evidence="1 2" key="1">
    <citation type="submission" date="2016-09" db="EMBL/GenBank/DDBJ databases">
        <authorList>
            <person name="Doonan J."/>
            <person name="Pachebat J.A."/>
            <person name="Golyshin P.N."/>
            <person name="Denman S."/>
            <person name="Mcdonald J.E."/>
        </authorList>
    </citation>
    <scope>NUCLEOTIDE SEQUENCE [LARGE SCALE GENOMIC DNA]</scope>
    <source>
        <strain evidence="1 2">NCPPB 3934</strain>
    </source>
</reference>
<dbReference type="OrthoDB" id="8176305at2"/>
<organism evidence="1 2">
    <name type="scientific">Brenneria alni</name>
    <dbReference type="NCBI Taxonomy" id="71656"/>
    <lineage>
        <taxon>Bacteria</taxon>
        <taxon>Pseudomonadati</taxon>
        <taxon>Pseudomonadota</taxon>
        <taxon>Gammaproteobacteria</taxon>
        <taxon>Enterobacterales</taxon>
        <taxon>Pectobacteriaceae</taxon>
        <taxon>Brenneria</taxon>
    </lineage>
</organism>
<gene>
    <name evidence="1" type="ORF">BIY29_04765</name>
</gene>
<comment type="caution">
    <text evidence="1">The sequence shown here is derived from an EMBL/GenBank/DDBJ whole genome shotgun (WGS) entry which is preliminary data.</text>
</comment>